<evidence type="ECO:0000313" key="7">
    <source>
        <dbReference type="EMBL" id="QEH31777.1"/>
    </source>
</evidence>
<dbReference type="Gene3D" id="1.10.1740.10">
    <property type="match status" value="1"/>
</dbReference>
<evidence type="ECO:0000256" key="4">
    <source>
        <dbReference type="ARBA" id="ARBA00023125"/>
    </source>
</evidence>
<accession>A0A5B9VV45</accession>
<evidence type="ECO:0000256" key="3">
    <source>
        <dbReference type="ARBA" id="ARBA00023082"/>
    </source>
</evidence>
<sequence>MDEPPATRCSLIVKLRDPADTAAWREFVEIYEPLIHRLARRKGLQEADAHDLGQEVFRAVAASVGRWDPARGRFRAWLSTIARNLLLNFLTRGRAQPRGSGTTSVQDLLEAQPAADPFATAIFEDEHRRRLFRWAAEDIRGEFTPATWQAFWGTAVEGRKPAEVADSLRLSVGSVYVARSRVLARLRRRIERLELEPGREAAISNAKEAHHEGPMGSL</sequence>
<reference evidence="7 8" key="1">
    <citation type="submission" date="2019-08" db="EMBL/GenBank/DDBJ databases">
        <title>Deep-cultivation of Planctomycetes and their phenomic and genomic characterization uncovers novel biology.</title>
        <authorList>
            <person name="Wiegand S."/>
            <person name="Jogler M."/>
            <person name="Boedeker C."/>
            <person name="Pinto D."/>
            <person name="Vollmers J."/>
            <person name="Rivas-Marin E."/>
            <person name="Kohn T."/>
            <person name="Peeters S.H."/>
            <person name="Heuer A."/>
            <person name="Rast P."/>
            <person name="Oberbeckmann S."/>
            <person name="Bunk B."/>
            <person name="Jeske O."/>
            <person name="Meyerdierks A."/>
            <person name="Storesund J.E."/>
            <person name="Kallscheuer N."/>
            <person name="Luecker S."/>
            <person name="Lage O.M."/>
            <person name="Pohl T."/>
            <person name="Merkel B.J."/>
            <person name="Hornburger P."/>
            <person name="Mueller R.-W."/>
            <person name="Bruemmer F."/>
            <person name="Labrenz M."/>
            <person name="Spormann A.M."/>
            <person name="Op den Camp H."/>
            <person name="Overmann J."/>
            <person name="Amann R."/>
            <person name="Jetten M.S.M."/>
            <person name="Mascher T."/>
            <person name="Medema M.H."/>
            <person name="Devos D.P."/>
            <person name="Kaster A.-K."/>
            <person name="Ovreas L."/>
            <person name="Rohde M."/>
            <person name="Galperin M.Y."/>
            <person name="Jogler C."/>
        </authorList>
    </citation>
    <scope>NUCLEOTIDE SEQUENCE [LARGE SCALE GENOMIC DNA]</scope>
    <source>
        <strain evidence="7 8">OJF2</strain>
    </source>
</reference>
<dbReference type="InterPro" id="IPR013325">
    <property type="entry name" value="RNA_pol_sigma_r2"/>
</dbReference>
<dbReference type="SUPFAM" id="SSF88659">
    <property type="entry name" value="Sigma3 and sigma4 domains of RNA polymerase sigma factors"/>
    <property type="match status" value="1"/>
</dbReference>
<keyword evidence="2" id="KW-0805">Transcription regulation</keyword>
<organism evidence="7 8">
    <name type="scientific">Aquisphaera giovannonii</name>
    <dbReference type="NCBI Taxonomy" id="406548"/>
    <lineage>
        <taxon>Bacteria</taxon>
        <taxon>Pseudomonadati</taxon>
        <taxon>Planctomycetota</taxon>
        <taxon>Planctomycetia</taxon>
        <taxon>Isosphaerales</taxon>
        <taxon>Isosphaeraceae</taxon>
        <taxon>Aquisphaera</taxon>
    </lineage>
</organism>
<dbReference type="AlphaFoldDB" id="A0A5B9VV45"/>
<dbReference type="Gene3D" id="1.10.10.10">
    <property type="entry name" value="Winged helix-like DNA-binding domain superfamily/Winged helix DNA-binding domain"/>
    <property type="match status" value="1"/>
</dbReference>
<gene>
    <name evidence="7" type="primary">sigE_2</name>
    <name evidence="7" type="ORF">OJF2_02420</name>
</gene>
<dbReference type="PANTHER" id="PTHR43133">
    <property type="entry name" value="RNA POLYMERASE ECF-TYPE SIGMA FACTO"/>
    <property type="match status" value="1"/>
</dbReference>
<name>A0A5B9VV45_9BACT</name>
<dbReference type="GO" id="GO:0003677">
    <property type="term" value="F:DNA binding"/>
    <property type="evidence" value="ECO:0007669"/>
    <property type="project" value="UniProtKB-KW"/>
</dbReference>
<evidence type="ECO:0000256" key="2">
    <source>
        <dbReference type="ARBA" id="ARBA00023015"/>
    </source>
</evidence>
<dbReference type="NCBIfam" id="TIGR02937">
    <property type="entry name" value="sigma70-ECF"/>
    <property type="match status" value="1"/>
</dbReference>
<dbReference type="EMBL" id="CP042997">
    <property type="protein sequence ID" value="QEH31777.1"/>
    <property type="molecule type" value="Genomic_DNA"/>
</dbReference>
<evidence type="ECO:0000259" key="6">
    <source>
        <dbReference type="Pfam" id="PF04542"/>
    </source>
</evidence>
<dbReference type="InterPro" id="IPR013324">
    <property type="entry name" value="RNA_pol_sigma_r3/r4-like"/>
</dbReference>
<dbReference type="KEGG" id="agv:OJF2_02420"/>
<dbReference type="GO" id="GO:0016987">
    <property type="term" value="F:sigma factor activity"/>
    <property type="evidence" value="ECO:0007669"/>
    <property type="project" value="UniProtKB-KW"/>
</dbReference>
<dbReference type="InterPro" id="IPR036388">
    <property type="entry name" value="WH-like_DNA-bd_sf"/>
</dbReference>
<dbReference type="RefSeq" id="WP_148590498.1">
    <property type="nucleotide sequence ID" value="NZ_CP042997.1"/>
</dbReference>
<feature type="domain" description="RNA polymerase sigma-70 region 2" evidence="6">
    <location>
        <begin position="28"/>
        <end position="94"/>
    </location>
</feature>
<dbReference type="PANTHER" id="PTHR43133:SF8">
    <property type="entry name" value="RNA POLYMERASE SIGMA FACTOR HI_1459-RELATED"/>
    <property type="match status" value="1"/>
</dbReference>
<keyword evidence="3" id="KW-0731">Sigma factor</keyword>
<proteinExistence type="inferred from homology"/>
<dbReference type="Pfam" id="PF04542">
    <property type="entry name" value="Sigma70_r2"/>
    <property type="match status" value="1"/>
</dbReference>
<dbReference type="GO" id="GO:0006352">
    <property type="term" value="P:DNA-templated transcription initiation"/>
    <property type="evidence" value="ECO:0007669"/>
    <property type="project" value="InterPro"/>
</dbReference>
<evidence type="ECO:0000256" key="1">
    <source>
        <dbReference type="ARBA" id="ARBA00010641"/>
    </source>
</evidence>
<evidence type="ECO:0000256" key="5">
    <source>
        <dbReference type="ARBA" id="ARBA00023163"/>
    </source>
</evidence>
<dbReference type="InterPro" id="IPR007627">
    <property type="entry name" value="RNA_pol_sigma70_r2"/>
</dbReference>
<keyword evidence="4" id="KW-0238">DNA-binding</keyword>
<keyword evidence="8" id="KW-1185">Reference proteome</keyword>
<comment type="similarity">
    <text evidence="1">Belongs to the sigma-70 factor family. ECF subfamily.</text>
</comment>
<dbReference type="OrthoDB" id="258490at2"/>
<keyword evidence="5" id="KW-0804">Transcription</keyword>
<dbReference type="InterPro" id="IPR039425">
    <property type="entry name" value="RNA_pol_sigma-70-like"/>
</dbReference>
<protein>
    <submittedName>
        <fullName evidence="7">ECF RNA polymerase sigma factor SigE</fullName>
    </submittedName>
</protein>
<evidence type="ECO:0000313" key="8">
    <source>
        <dbReference type="Proteomes" id="UP000324233"/>
    </source>
</evidence>
<dbReference type="InterPro" id="IPR014284">
    <property type="entry name" value="RNA_pol_sigma-70_dom"/>
</dbReference>
<dbReference type="SUPFAM" id="SSF88946">
    <property type="entry name" value="Sigma2 domain of RNA polymerase sigma factors"/>
    <property type="match status" value="1"/>
</dbReference>
<dbReference type="Proteomes" id="UP000324233">
    <property type="component" value="Chromosome"/>
</dbReference>